<gene>
    <name evidence="7" type="ORF">BT63DRAFT_431052</name>
</gene>
<dbReference type="GO" id="GO:0046512">
    <property type="term" value="P:sphingosine biosynthetic process"/>
    <property type="evidence" value="ECO:0007669"/>
    <property type="project" value="TreeGrafter"/>
</dbReference>
<dbReference type="InterPro" id="IPR031329">
    <property type="entry name" value="NEUT/ALK_ceramidase_N"/>
</dbReference>
<dbReference type="Gene3D" id="2.60.40.2300">
    <property type="entry name" value="Neutral/alkaline non-lysosomal ceramidase, C-terminal domain"/>
    <property type="match status" value="1"/>
</dbReference>
<dbReference type="InterPro" id="IPR006823">
    <property type="entry name" value="Ceramidase_alk"/>
</dbReference>
<dbReference type="PANTHER" id="PTHR12670">
    <property type="entry name" value="CERAMIDASE"/>
    <property type="match status" value="1"/>
</dbReference>
<evidence type="ECO:0000256" key="2">
    <source>
        <dbReference type="ARBA" id="ARBA00022801"/>
    </source>
</evidence>
<keyword evidence="4" id="KW-0746">Sphingolipid metabolism</keyword>
<comment type="similarity">
    <text evidence="1 4">Belongs to the neutral ceramidase family.</text>
</comment>
<dbReference type="GO" id="GO:0017040">
    <property type="term" value="F:N-acylsphingosine amidohydrolase activity"/>
    <property type="evidence" value="ECO:0007669"/>
    <property type="project" value="UniProtKB-UniRule"/>
</dbReference>
<keyword evidence="3" id="KW-0862">Zinc</keyword>
<evidence type="ECO:0000259" key="6">
    <source>
        <dbReference type="Pfam" id="PF17048"/>
    </source>
</evidence>
<evidence type="ECO:0000256" key="4">
    <source>
        <dbReference type="RuleBase" id="RU366019"/>
    </source>
</evidence>
<dbReference type="AlphaFoldDB" id="A0A6A6UUE6"/>
<dbReference type="InterPro" id="IPR031331">
    <property type="entry name" value="NEUT/ALK_ceramidase_C"/>
</dbReference>
<name>A0A6A6UUE6_9PEZI</name>
<dbReference type="GO" id="GO:0046514">
    <property type="term" value="P:ceramide catabolic process"/>
    <property type="evidence" value="ECO:0007669"/>
    <property type="project" value="InterPro"/>
</dbReference>
<dbReference type="GO" id="GO:0016020">
    <property type="term" value="C:membrane"/>
    <property type="evidence" value="ECO:0007669"/>
    <property type="project" value="GOC"/>
</dbReference>
<evidence type="ECO:0000313" key="8">
    <source>
        <dbReference type="Proteomes" id="UP000799302"/>
    </source>
</evidence>
<feature type="domain" description="Neutral/alkaline non-lysosomal ceramidase C-terminal" evidence="6">
    <location>
        <begin position="658"/>
        <end position="737"/>
    </location>
</feature>
<reference evidence="7" key="1">
    <citation type="journal article" date="2020" name="Stud. Mycol.">
        <title>101 Dothideomycetes genomes: a test case for predicting lifestyles and emergence of pathogens.</title>
        <authorList>
            <person name="Haridas S."/>
            <person name="Albert R."/>
            <person name="Binder M."/>
            <person name="Bloem J."/>
            <person name="Labutti K."/>
            <person name="Salamov A."/>
            <person name="Andreopoulos B."/>
            <person name="Baker S."/>
            <person name="Barry K."/>
            <person name="Bills G."/>
            <person name="Bluhm B."/>
            <person name="Cannon C."/>
            <person name="Castanera R."/>
            <person name="Culley D."/>
            <person name="Daum C."/>
            <person name="Ezra D."/>
            <person name="Gonzalez J."/>
            <person name="Henrissat B."/>
            <person name="Kuo A."/>
            <person name="Liang C."/>
            <person name="Lipzen A."/>
            <person name="Lutzoni F."/>
            <person name="Magnuson J."/>
            <person name="Mondo S."/>
            <person name="Nolan M."/>
            <person name="Ohm R."/>
            <person name="Pangilinan J."/>
            <person name="Park H.-J."/>
            <person name="Ramirez L."/>
            <person name="Alfaro M."/>
            <person name="Sun H."/>
            <person name="Tritt A."/>
            <person name="Yoshinaga Y."/>
            <person name="Zwiers L.-H."/>
            <person name="Turgeon B."/>
            <person name="Goodwin S."/>
            <person name="Spatafora J."/>
            <person name="Crous P."/>
            <person name="Grigoriev I."/>
        </authorList>
    </citation>
    <scope>NUCLEOTIDE SEQUENCE</scope>
    <source>
        <strain evidence="7">CBS 115976</strain>
    </source>
</reference>
<sequence>MLAPAAPDGHHYLLGVGKGDITGPVVDLIFMGYADANQIGSGVRQRLYSRAFIIGDLKKPEDRIVYLVLDIQSGDIAVRDGVLKGLQQLGPEYSMYTKDNIALTGTHSHSGPGAWTNYFLHHASTRGFDRPSWEAIVNGTVLSIKRAHEKLKEGRISWGKIRLEDANFNRSPSSYRANPESERTQYTDNVDKEMTMLRFADLDHKDYGVLTFFPTHGTSMYLNQTMVTGDNKGVAAYLFERKMQAKFPGFIAGFSQSNVGDVTPNVLGDYCESGPDLGKRCNETDTTCGGIVAPCHSRGPFFGLNDGGRKSCFEIGKRQFEKAYELHQIMSVRGPNATEIPVRGPVKAFHTFQNMSWQEFPHPNGSTVMTCPSAMGYSFAAGTSDGPGIADFRQGLTGDQPPVSPIWPILRGLLKNPTPRQKECHGVKPILLDIGEMTTPYEWGPNIADIQLMRVGPIILIISTGEATTMSGRRWKSAISKAVLDQGIFKDHPRTANETPVVVLGGPANSYTHYITTEEEYAKQRYEGASTLYGPHTLNAMIHYSIQGLRYLSATNEVKPPAGPQPPINVDRAMSLIPSVSSDSTPWGKNYGDVLNPPNATYNRGDTINVTFVGASPRNNLRLEGTFAAVQKLNAEKAIKREQAVLPDPERSAFSTNEITLDQSDAEWTTVRDDFDWELVMEWKKVGTVFKHSESTISWETAADTEPGTYRFVYNGDWRAISGAITPFQGISPSFTVS</sequence>
<dbReference type="EC" id="3.5.1.23" evidence="4"/>
<dbReference type="GO" id="GO:0005576">
    <property type="term" value="C:extracellular region"/>
    <property type="evidence" value="ECO:0007669"/>
    <property type="project" value="TreeGrafter"/>
</dbReference>
<feature type="domain" description="Neutral/alkaline non-lysosomal ceramidase C-terminal" evidence="6">
    <location>
        <begin position="549"/>
        <end position="636"/>
    </location>
</feature>
<evidence type="ECO:0000256" key="3">
    <source>
        <dbReference type="PIRSR" id="PIRSR606823-2"/>
    </source>
</evidence>
<dbReference type="Pfam" id="PF04734">
    <property type="entry name" value="Ceramidase_alk"/>
    <property type="match status" value="1"/>
</dbReference>
<dbReference type="OrthoDB" id="191371at2759"/>
<comment type="catalytic activity">
    <reaction evidence="4">
        <text>an N-acylsphing-4-enine + H2O = sphing-4-enine + a fatty acid</text>
        <dbReference type="Rhea" id="RHEA:20856"/>
        <dbReference type="ChEBI" id="CHEBI:15377"/>
        <dbReference type="ChEBI" id="CHEBI:28868"/>
        <dbReference type="ChEBI" id="CHEBI:52639"/>
        <dbReference type="ChEBI" id="CHEBI:57756"/>
        <dbReference type="EC" id="3.5.1.23"/>
    </reaction>
</comment>
<feature type="binding site" evidence="3">
    <location>
        <position position="107"/>
    </location>
    <ligand>
        <name>Zn(2+)</name>
        <dbReference type="ChEBI" id="CHEBI:29105"/>
    </ligand>
</feature>
<keyword evidence="8" id="KW-1185">Reference proteome</keyword>
<feature type="domain" description="Neutral/alkaline non-lysosomal ceramidase N-terminal" evidence="5">
    <location>
        <begin position="12"/>
        <end position="542"/>
    </location>
</feature>
<proteinExistence type="inferred from homology"/>
<keyword evidence="4" id="KW-0443">Lipid metabolism</keyword>
<evidence type="ECO:0000259" key="5">
    <source>
        <dbReference type="Pfam" id="PF04734"/>
    </source>
</evidence>
<dbReference type="GO" id="GO:0042759">
    <property type="term" value="P:long-chain fatty acid biosynthetic process"/>
    <property type="evidence" value="ECO:0007669"/>
    <property type="project" value="TreeGrafter"/>
</dbReference>
<dbReference type="Pfam" id="PF17048">
    <property type="entry name" value="Ceramidse_alk_C"/>
    <property type="match status" value="2"/>
</dbReference>
<dbReference type="EMBL" id="MU004230">
    <property type="protein sequence ID" value="KAF2675051.1"/>
    <property type="molecule type" value="Genomic_DNA"/>
</dbReference>
<keyword evidence="3" id="KW-0479">Metal-binding</keyword>
<protein>
    <recommendedName>
        <fullName evidence="4">Neutral ceramidase</fullName>
        <ecNumber evidence="4">3.5.1.23</ecNumber>
    </recommendedName>
</protein>
<evidence type="ECO:0000256" key="1">
    <source>
        <dbReference type="ARBA" id="ARBA00009835"/>
    </source>
</evidence>
<keyword evidence="2 4" id="KW-0378">Hydrolase</keyword>
<organism evidence="7 8">
    <name type="scientific">Microthyrium microscopicum</name>
    <dbReference type="NCBI Taxonomy" id="703497"/>
    <lineage>
        <taxon>Eukaryota</taxon>
        <taxon>Fungi</taxon>
        <taxon>Dikarya</taxon>
        <taxon>Ascomycota</taxon>
        <taxon>Pezizomycotina</taxon>
        <taxon>Dothideomycetes</taxon>
        <taxon>Dothideomycetes incertae sedis</taxon>
        <taxon>Microthyriales</taxon>
        <taxon>Microthyriaceae</taxon>
        <taxon>Microthyrium</taxon>
    </lineage>
</organism>
<feature type="binding site" evidence="3">
    <location>
        <position position="514"/>
    </location>
    <ligand>
        <name>Zn(2+)</name>
        <dbReference type="ChEBI" id="CHEBI:29105"/>
    </ligand>
</feature>
<dbReference type="Proteomes" id="UP000799302">
    <property type="component" value="Unassembled WGS sequence"/>
</dbReference>
<feature type="binding site" evidence="3">
    <location>
        <position position="466"/>
    </location>
    <ligand>
        <name>Zn(2+)</name>
        <dbReference type="ChEBI" id="CHEBI:29105"/>
    </ligand>
</feature>
<evidence type="ECO:0000313" key="7">
    <source>
        <dbReference type="EMBL" id="KAF2675051.1"/>
    </source>
</evidence>
<accession>A0A6A6UUE6</accession>
<dbReference type="InterPro" id="IPR038445">
    <property type="entry name" value="NCDase_C_sf"/>
</dbReference>
<dbReference type="GO" id="GO:0046872">
    <property type="term" value="F:metal ion binding"/>
    <property type="evidence" value="ECO:0007669"/>
    <property type="project" value="UniProtKB-KW"/>
</dbReference>
<feature type="binding site" evidence="3">
    <location>
        <position position="216"/>
    </location>
    <ligand>
        <name>Zn(2+)</name>
        <dbReference type="ChEBI" id="CHEBI:29105"/>
    </ligand>
</feature>
<comment type="cofactor">
    <cofactor evidence="3">
        <name>Zn(2+)</name>
        <dbReference type="ChEBI" id="CHEBI:29105"/>
    </cofactor>
    <text evidence="3">Binds 1 zinc ion per subunit.</text>
</comment>
<dbReference type="PANTHER" id="PTHR12670:SF1">
    <property type="entry name" value="NEUTRAL CERAMIDASE"/>
    <property type="match status" value="1"/>
</dbReference>